<dbReference type="RefSeq" id="WP_228426849.1">
    <property type="nucleotide sequence ID" value="NZ_JAJFNJ020000003.1"/>
</dbReference>
<proteinExistence type="predicted"/>
<feature type="signal peptide" evidence="1">
    <location>
        <begin position="1"/>
        <end position="19"/>
    </location>
</feature>
<evidence type="ECO:0000313" key="3">
    <source>
        <dbReference type="Proteomes" id="UP001297361"/>
    </source>
</evidence>
<evidence type="ECO:0008006" key="4">
    <source>
        <dbReference type="Google" id="ProtNLM"/>
    </source>
</evidence>
<evidence type="ECO:0000313" key="2">
    <source>
        <dbReference type="EMBL" id="MEC3886914.1"/>
    </source>
</evidence>
<dbReference type="AlphaFoldDB" id="A0AAJ2X178"/>
<protein>
    <recommendedName>
        <fullName evidence="4">Lipoprotein</fullName>
    </recommendedName>
</protein>
<name>A0AAJ2X178_XANCA</name>
<reference evidence="2" key="1">
    <citation type="submission" date="2021-10" db="EMBL/GenBank/DDBJ databases">
        <authorList>
            <person name="Hussein R."/>
            <person name="Harrison J."/>
            <person name="Studholme D.J."/>
            <person name="Vicente J."/>
            <person name="Grant M."/>
        </authorList>
    </citation>
    <scope>NUCLEOTIDE SEQUENCE</scope>
    <source>
        <strain evidence="2">NCPPB 2970</strain>
    </source>
</reference>
<accession>A0AAJ2X178</accession>
<dbReference type="Proteomes" id="UP001297361">
    <property type="component" value="Unassembled WGS sequence"/>
</dbReference>
<reference evidence="2" key="2">
    <citation type="submission" date="2024-01" db="EMBL/GenBank/DDBJ databases">
        <title>Long-read genome sequencing of X. campestris pv. papavericola.</title>
        <authorList>
            <person name="Hussain R.M.F."/>
            <person name="Greer S."/>
            <person name="Harrison J."/>
            <person name="Grant M."/>
            <person name="Vicente J."/>
            <person name="Studholme D.J."/>
        </authorList>
    </citation>
    <scope>NUCLEOTIDE SEQUENCE</scope>
    <source>
        <strain evidence="2">NCPPB 2970</strain>
    </source>
</reference>
<gene>
    <name evidence="2" type="ORF">LLE72_003835</name>
</gene>
<comment type="caution">
    <text evidence="2">The sequence shown here is derived from an EMBL/GenBank/DDBJ whole genome shotgun (WGS) entry which is preliminary data.</text>
</comment>
<keyword evidence="1" id="KW-0732">Signal</keyword>
<sequence>MRMLIAFLSITLLLPSCNAASAAKARQSIAYPIELQGVWDLGPESCKLPLNPDSDSPIRVEKNRLRGYEREETPVEIKLVSTGPHAWVVSATSNIAPDVITEDLYILKGEHLVISDGESVKQYRRCE</sequence>
<evidence type="ECO:0000256" key="1">
    <source>
        <dbReference type="SAM" id="SignalP"/>
    </source>
</evidence>
<organism evidence="2 3">
    <name type="scientific">Xanthomonas campestris pv. papavericola</name>
    <dbReference type="NCBI Taxonomy" id="487881"/>
    <lineage>
        <taxon>Bacteria</taxon>
        <taxon>Pseudomonadati</taxon>
        <taxon>Pseudomonadota</taxon>
        <taxon>Gammaproteobacteria</taxon>
        <taxon>Lysobacterales</taxon>
        <taxon>Lysobacteraceae</taxon>
        <taxon>Xanthomonas</taxon>
    </lineage>
</organism>
<feature type="chain" id="PRO_5042599270" description="Lipoprotein" evidence="1">
    <location>
        <begin position="20"/>
        <end position="127"/>
    </location>
</feature>
<dbReference type="EMBL" id="JAJFNJ020000003">
    <property type="protein sequence ID" value="MEC3886914.1"/>
    <property type="molecule type" value="Genomic_DNA"/>
</dbReference>